<feature type="signal peptide" evidence="2">
    <location>
        <begin position="1"/>
        <end position="31"/>
    </location>
</feature>
<evidence type="ECO:0000313" key="5">
    <source>
        <dbReference type="Proteomes" id="UP000650467"/>
    </source>
</evidence>
<evidence type="ECO:0000259" key="3">
    <source>
        <dbReference type="Pfam" id="PF05548"/>
    </source>
</evidence>
<accession>A0A835SS62</accession>
<gene>
    <name evidence="4" type="ORF">HXX76_009138</name>
</gene>
<keyword evidence="5" id="KW-1185">Reference proteome</keyword>
<dbReference type="EMBL" id="JAEHOC010000022">
    <property type="protein sequence ID" value="KAG2432219.1"/>
    <property type="molecule type" value="Genomic_DNA"/>
</dbReference>
<evidence type="ECO:0000313" key="4">
    <source>
        <dbReference type="EMBL" id="KAG2432219.1"/>
    </source>
</evidence>
<evidence type="ECO:0000256" key="1">
    <source>
        <dbReference type="SAM" id="MobiDB-lite"/>
    </source>
</evidence>
<proteinExistence type="predicted"/>
<organism evidence="4 5">
    <name type="scientific">Chlamydomonas incerta</name>
    <dbReference type="NCBI Taxonomy" id="51695"/>
    <lineage>
        <taxon>Eukaryota</taxon>
        <taxon>Viridiplantae</taxon>
        <taxon>Chlorophyta</taxon>
        <taxon>core chlorophytes</taxon>
        <taxon>Chlorophyceae</taxon>
        <taxon>CS clade</taxon>
        <taxon>Chlamydomonadales</taxon>
        <taxon>Chlamydomonadaceae</taxon>
        <taxon>Chlamydomonas</taxon>
    </lineage>
</organism>
<reference evidence="4" key="1">
    <citation type="journal article" date="2020" name="bioRxiv">
        <title>Comparative genomics of Chlamydomonas.</title>
        <authorList>
            <person name="Craig R.J."/>
            <person name="Hasan A.R."/>
            <person name="Ness R.W."/>
            <person name="Keightley P.D."/>
        </authorList>
    </citation>
    <scope>NUCLEOTIDE SEQUENCE</scope>
    <source>
        <strain evidence="4">SAG 7.73</strain>
    </source>
</reference>
<dbReference type="AlphaFoldDB" id="A0A835SS62"/>
<dbReference type="Proteomes" id="UP000650467">
    <property type="component" value="Unassembled WGS sequence"/>
</dbReference>
<dbReference type="InterPro" id="IPR008752">
    <property type="entry name" value="Peptidase_M11"/>
</dbReference>
<feature type="compositionally biased region" description="Pro residues" evidence="1">
    <location>
        <begin position="706"/>
        <end position="725"/>
    </location>
</feature>
<feature type="domain" description="Peptidase M11 gametolysin" evidence="3">
    <location>
        <begin position="197"/>
        <end position="535"/>
    </location>
</feature>
<feature type="region of interest" description="Disordered" evidence="1">
    <location>
        <begin position="135"/>
        <end position="185"/>
    </location>
</feature>
<comment type="caution">
    <text evidence="4">The sequence shown here is derived from an EMBL/GenBank/DDBJ whole genome shotgun (WGS) entry which is preliminary data.</text>
</comment>
<evidence type="ECO:0000256" key="2">
    <source>
        <dbReference type="SAM" id="SignalP"/>
    </source>
</evidence>
<dbReference type="SUPFAM" id="SSF55486">
    <property type="entry name" value="Metalloproteases ('zincins'), catalytic domain"/>
    <property type="match status" value="1"/>
</dbReference>
<protein>
    <recommendedName>
        <fullName evidence="3">Peptidase M11 gametolysin domain-containing protein</fullName>
    </recommendedName>
</protein>
<dbReference type="OrthoDB" id="545544at2759"/>
<feature type="chain" id="PRO_5033021293" description="Peptidase M11 gametolysin domain-containing protein" evidence="2">
    <location>
        <begin position="32"/>
        <end position="820"/>
    </location>
</feature>
<feature type="compositionally biased region" description="Pro residues" evidence="1">
    <location>
        <begin position="751"/>
        <end position="765"/>
    </location>
</feature>
<dbReference type="Pfam" id="PF05548">
    <property type="entry name" value="Peptidase_M11"/>
    <property type="match status" value="1"/>
</dbReference>
<name>A0A835SS62_CHLIN</name>
<feature type="compositionally biased region" description="Low complexity" evidence="1">
    <location>
        <begin position="170"/>
        <end position="185"/>
    </location>
</feature>
<sequence>MRRERKRCWIQCFWPLFGLLSLASFALPGGAASLPAQGSTAAPNHACFEGFIHTQAAEADDFDAEAVLLRLAQPTGGLTYLTVQVDDGSGGPDLASAAEALRFGVPVVACGRLLQGGAGLLPVLSIGLPRGLRPARNGDGGGDLGTAAISGASATRDSAAADMTPPQQPALPDQQQQQQQQQPKQQQLRVLFLLLSSTCDGPWRTPAATKEQMERVIFGPPAGGGGGGAAAATATSTATASLQSYIDYCSNGRALLSRDTSAVLEDVQLPCTGAPAAAAGADGGGGGGGGASWAPTGCGFGQLLGWGDAAMAAAKQQLGEDGIKRFRHVVLVLPRSWKNGTDPAAGCGGFVATAEAGIPRTQPDGSPAYGMVWVSGDRYDSPNAYLHELSHNLGLYHAGTPNGCQYCDRSCAVSYCCVTRCHNAAHLWTLGWADPLPAAATAAAAGSGTGDQPSSIAAATAAAMGGALALEDLAEGVALPYVLPAQHSSAASFVVVDVEPGGSGNGTRYFLSYRTPDPLYDALYAADANVVHVHARLPPQRRMGTADTLQLARLGPGAAPWRDNGTRLVVTALAWGRGHAVVALCRAPLRAASAAAAAAGSGAAADAVGASGSGGGTGEGEGAVVVDWAACAVDAAAAMGAVSPPAPAPSPPSPQAPSASVVAIEPLAASVATSTGTGTSTGAGTGTGRSPSGRTAQAGRTTAASPSPPPVPTAPAPSAPPPAPLPSSSSGGGKARGGGRERSASGYSSSPPSPPPPPPPAPSPPSAVSKKRGLADAWRDAGAAAAAALRSQAAMASETRAAGGRRQRRLLLRHRRAALV</sequence>
<feature type="region of interest" description="Disordered" evidence="1">
    <location>
        <begin position="672"/>
        <end position="783"/>
    </location>
</feature>
<feature type="compositionally biased region" description="Low complexity" evidence="1">
    <location>
        <begin position="688"/>
        <end position="705"/>
    </location>
</feature>
<keyword evidence="2" id="KW-0732">Signal</keyword>